<evidence type="ECO:0000313" key="1">
    <source>
        <dbReference type="EMBL" id="PON54626.1"/>
    </source>
</evidence>
<organism evidence="1 2">
    <name type="scientific">Parasponia andersonii</name>
    <name type="common">Sponia andersonii</name>
    <dbReference type="NCBI Taxonomy" id="3476"/>
    <lineage>
        <taxon>Eukaryota</taxon>
        <taxon>Viridiplantae</taxon>
        <taxon>Streptophyta</taxon>
        <taxon>Embryophyta</taxon>
        <taxon>Tracheophyta</taxon>
        <taxon>Spermatophyta</taxon>
        <taxon>Magnoliopsida</taxon>
        <taxon>eudicotyledons</taxon>
        <taxon>Gunneridae</taxon>
        <taxon>Pentapetalae</taxon>
        <taxon>rosids</taxon>
        <taxon>fabids</taxon>
        <taxon>Rosales</taxon>
        <taxon>Cannabaceae</taxon>
        <taxon>Parasponia</taxon>
    </lineage>
</organism>
<comment type="caution">
    <text evidence="1">The sequence shown here is derived from an EMBL/GenBank/DDBJ whole genome shotgun (WGS) entry which is preliminary data.</text>
</comment>
<name>A0A2P5C0T6_PARAD</name>
<accession>A0A2P5C0T6</accession>
<dbReference type="Proteomes" id="UP000237105">
    <property type="component" value="Unassembled WGS sequence"/>
</dbReference>
<dbReference type="AlphaFoldDB" id="A0A2P5C0T6"/>
<keyword evidence="2" id="KW-1185">Reference proteome</keyword>
<dbReference type="EMBL" id="JXTB01000192">
    <property type="protein sequence ID" value="PON54626.1"/>
    <property type="molecule type" value="Genomic_DNA"/>
</dbReference>
<protein>
    <submittedName>
        <fullName evidence="1">Uncharacterized protein</fullName>
    </submittedName>
</protein>
<evidence type="ECO:0000313" key="2">
    <source>
        <dbReference type="Proteomes" id="UP000237105"/>
    </source>
</evidence>
<reference evidence="2" key="1">
    <citation type="submission" date="2016-06" db="EMBL/GenBank/DDBJ databases">
        <title>Parallel loss of symbiosis genes in relatives of nitrogen-fixing non-legume Parasponia.</title>
        <authorList>
            <person name="Van Velzen R."/>
            <person name="Holmer R."/>
            <person name="Bu F."/>
            <person name="Rutten L."/>
            <person name="Van Zeijl A."/>
            <person name="Liu W."/>
            <person name="Santuari L."/>
            <person name="Cao Q."/>
            <person name="Sharma T."/>
            <person name="Shen D."/>
            <person name="Roswanjaya Y."/>
            <person name="Wardhani T."/>
            <person name="Kalhor M.S."/>
            <person name="Jansen J."/>
            <person name="Van den Hoogen J."/>
            <person name="Gungor B."/>
            <person name="Hartog M."/>
            <person name="Hontelez J."/>
            <person name="Verver J."/>
            <person name="Yang W.-C."/>
            <person name="Schijlen E."/>
            <person name="Repin R."/>
            <person name="Schilthuizen M."/>
            <person name="Schranz E."/>
            <person name="Heidstra R."/>
            <person name="Miyata K."/>
            <person name="Fedorova E."/>
            <person name="Kohlen W."/>
            <person name="Bisseling T."/>
            <person name="Smit S."/>
            <person name="Geurts R."/>
        </authorList>
    </citation>
    <scope>NUCLEOTIDE SEQUENCE [LARGE SCALE GENOMIC DNA]</scope>
    <source>
        <strain evidence="2">cv. WU1-14</strain>
    </source>
</reference>
<proteinExistence type="predicted"/>
<sequence length="64" mass="7067">MIYSRSEVARKLTGIGKFSTVKGLAAQASSWVELSIPCGGGTQRRREELHWSLTRILAFVLVFG</sequence>
<gene>
    <name evidence="1" type="ORF">PanWU01x14_193670</name>
</gene>